<keyword evidence="2" id="KW-0808">Transferase</keyword>
<keyword evidence="3" id="KW-0012">Acyltransferase</keyword>
<reference evidence="6" key="1">
    <citation type="submission" date="2025-08" db="UniProtKB">
        <authorList>
            <consortium name="RefSeq"/>
        </authorList>
    </citation>
    <scope>IDENTIFICATION</scope>
</reference>
<feature type="transmembrane region" description="Helical" evidence="4">
    <location>
        <begin position="37"/>
        <end position="62"/>
    </location>
</feature>
<proteinExistence type="inferred from homology"/>
<keyword evidence="4 6" id="KW-0812">Transmembrane</keyword>
<comment type="similarity">
    <text evidence="1">Belongs to the diacylglycerol acyltransferase family.</text>
</comment>
<evidence type="ECO:0000256" key="3">
    <source>
        <dbReference type="ARBA" id="ARBA00023315"/>
    </source>
</evidence>
<name>A0A7E6F456_9MOLL</name>
<organism evidence="5 6">
    <name type="scientific">Octopus sinensis</name>
    <name type="common">East Asian common octopus</name>
    <dbReference type="NCBI Taxonomy" id="2607531"/>
    <lineage>
        <taxon>Eukaryota</taxon>
        <taxon>Metazoa</taxon>
        <taxon>Spiralia</taxon>
        <taxon>Lophotrochozoa</taxon>
        <taxon>Mollusca</taxon>
        <taxon>Cephalopoda</taxon>
        <taxon>Coleoidea</taxon>
        <taxon>Octopodiformes</taxon>
        <taxon>Octopoda</taxon>
        <taxon>Incirrata</taxon>
        <taxon>Octopodidae</taxon>
        <taxon>Octopus</taxon>
    </lineage>
</organism>
<dbReference type="RefSeq" id="XP_036361727.1">
    <property type="nucleotide sequence ID" value="XM_036505834.1"/>
</dbReference>
<dbReference type="Pfam" id="PF03982">
    <property type="entry name" value="DAGAT"/>
    <property type="match status" value="1"/>
</dbReference>
<evidence type="ECO:0000256" key="1">
    <source>
        <dbReference type="ARBA" id="ARBA00005420"/>
    </source>
</evidence>
<sequence length="267" mass="31144">MMDFWSYFHVNISTVAPGLYAYVSMLDINYMRWVLWLVYPIIISFLLPLILAFCLVASILFLHFYSYRHGLRQAYAKDFWHGARQSLAVLWDFHGYIWHIVRILMEAFKVSPGTVQSCINLLNEGHILAIAPGGLREALFGDEYYQIMWSKRVGFAKVALKANVPVIPMFTQNIRETFRTPGWSRNILRKLYEKTRWPLLPIYGGFPVKLKTIFGEPIYPDQSESPEEFAKKVECKLQELINKHQRIPGSILQSLLDRVVKRKPKQS</sequence>
<dbReference type="GO" id="GO:0016020">
    <property type="term" value="C:membrane"/>
    <property type="evidence" value="ECO:0007669"/>
    <property type="project" value="TreeGrafter"/>
</dbReference>
<feature type="transmembrane region" description="Helical" evidence="4">
    <location>
        <begin position="7"/>
        <end position="25"/>
    </location>
</feature>
<dbReference type="PANTHER" id="PTHR22753">
    <property type="entry name" value="TRANSMEMBRANE PROTEIN 68"/>
    <property type="match status" value="1"/>
</dbReference>
<dbReference type="PANTHER" id="PTHR22753:SF14">
    <property type="entry name" value="MONOACYLGLYCEROL_DIACYLGLYCEROL O-ACYLTRANSFERASE"/>
    <property type="match status" value="1"/>
</dbReference>
<dbReference type="InterPro" id="IPR007130">
    <property type="entry name" value="DAGAT"/>
</dbReference>
<protein>
    <submittedName>
        <fullName evidence="6">Transmembrane protein 68 isoform X2</fullName>
    </submittedName>
</protein>
<evidence type="ECO:0000256" key="2">
    <source>
        <dbReference type="ARBA" id="ARBA00022679"/>
    </source>
</evidence>
<dbReference type="Proteomes" id="UP000515154">
    <property type="component" value="Linkage group LG9"/>
</dbReference>
<dbReference type="AlphaFoldDB" id="A0A7E6F456"/>
<dbReference type="GO" id="GO:0008374">
    <property type="term" value="F:O-acyltransferase activity"/>
    <property type="evidence" value="ECO:0007669"/>
    <property type="project" value="InterPro"/>
</dbReference>
<keyword evidence="5" id="KW-1185">Reference proteome</keyword>
<gene>
    <name evidence="6" type="primary">LOC115215866</name>
</gene>
<evidence type="ECO:0000313" key="6">
    <source>
        <dbReference type="RefSeq" id="XP_036361727.1"/>
    </source>
</evidence>
<accession>A0A7E6F456</accession>
<keyword evidence="4" id="KW-1133">Transmembrane helix</keyword>
<dbReference type="CDD" id="cd07987">
    <property type="entry name" value="LPLAT_MGAT-like"/>
    <property type="match status" value="1"/>
</dbReference>
<keyword evidence="4" id="KW-0472">Membrane</keyword>
<evidence type="ECO:0000256" key="4">
    <source>
        <dbReference type="SAM" id="Phobius"/>
    </source>
</evidence>
<evidence type="ECO:0000313" key="5">
    <source>
        <dbReference type="Proteomes" id="UP000515154"/>
    </source>
</evidence>